<dbReference type="EMBL" id="MU005624">
    <property type="protein sequence ID" value="KAF2677256.1"/>
    <property type="molecule type" value="Genomic_DNA"/>
</dbReference>
<evidence type="ECO:0008006" key="3">
    <source>
        <dbReference type="Google" id="ProtNLM"/>
    </source>
</evidence>
<dbReference type="CDD" id="cd18186">
    <property type="entry name" value="BTB_POZ_ZBTB_KLHL-like"/>
    <property type="match status" value="1"/>
</dbReference>
<dbReference type="Gene3D" id="3.30.710.10">
    <property type="entry name" value="Potassium Channel Kv1.1, Chain A"/>
    <property type="match status" value="1"/>
</dbReference>
<accession>A0A6G1IGA1</accession>
<dbReference type="InterPro" id="IPR011333">
    <property type="entry name" value="SKP1/BTB/POZ_sf"/>
</dbReference>
<dbReference type="OrthoDB" id="194443at2759"/>
<reference evidence="1" key="1">
    <citation type="journal article" date="2020" name="Stud. Mycol.">
        <title>101 Dothideomycetes genomes: a test case for predicting lifestyles and emergence of pathogens.</title>
        <authorList>
            <person name="Haridas S."/>
            <person name="Albert R."/>
            <person name="Binder M."/>
            <person name="Bloem J."/>
            <person name="Labutti K."/>
            <person name="Salamov A."/>
            <person name="Andreopoulos B."/>
            <person name="Baker S."/>
            <person name="Barry K."/>
            <person name="Bills G."/>
            <person name="Bluhm B."/>
            <person name="Cannon C."/>
            <person name="Castanera R."/>
            <person name="Culley D."/>
            <person name="Daum C."/>
            <person name="Ezra D."/>
            <person name="Gonzalez J."/>
            <person name="Henrissat B."/>
            <person name="Kuo A."/>
            <person name="Liang C."/>
            <person name="Lipzen A."/>
            <person name="Lutzoni F."/>
            <person name="Magnuson J."/>
            <person name="Mondo S."/>
            <person name="Nolan M."/>
            <person name="Ohm R."/>
            <person name="Pangilinan J."/>
            <person name="Park H.-J."/>
            <person name="Ramirez L."/>
            <person name="Alfaro M."/>
            <person name="Sun H."/>
            <person name="Tritt A."/>
            <person name="Yoshinaga Y."/>
            <person name="Zwiers L.-H."/>
            <person name="Turgeon B."/>
            <person name="Goodwin S."/>
            <person name="Spatafora J."/>
            <person name="Crous P."/>
            <person name="Grigoriev I."/>
        </authorList>
    </citation>
    <scope>NUCLEOTIDE SEQUENCE</scope>
    <source>
        <strain evidence="1">CBS 122367</strain>
    </source>
</reference>
<evidence type="ECO:0000313" key="2">
    <source>
        <dbReference type="Proteomes" id="UP000799291"/>
    </source>
</evidence>
<proteinExistence type="predicted"/>
<sequence>MTLLQLWRFAKRTLSSTSGIVTVEVGPDSKIYEVQKSVLMQESEYFCAALTGSWRVVMGSLVQLHDVKPRAFGVFRYVSCIDAYMLEDRLLAAEFCSAVDNAIVDQLSYTGSHGSLHAFAFYSIVIHAFKRADHILL</sequence>
<dbReference type="Proteomes" id="UP000799291">
    <property type="component" value="Unassembled WGS sequence"/>
</dbReference>
<name>A0A6G1IGA1_9PLEO</name>
<keyword evidence="2" id="KW-1185">Reference proteome</keyword>
<dbReference type="SUPFAM" id="SSF54695">
    <property type="entry name" value="POZ domain"/>
    <property type="match status" value="1"/>
</dbReference>
<protein>
    <recommendedName>
        <fullName evidence="3">BTB domain-containing protein</fullName>
    </recommendedName>
</protein>
<evidence type="ECO:0000313" key="1">
    <source>
        <dbReference type="EMBL" id="KAF2677256.1"/>
    </source>
</evidence>
<dbReference type="AlphaFoldDB" id="A0A6G1IGA1"/>
<gene>
    <name evidence="1" type="ORF">K458DRAFT_396150</name>
</gene>
<organism evidence="1 2">
    <name type="scientific">Lentithecium fluviatile CBS 122367</name>
    <dbReference type="NCBI Taxonomy" id="1168545"/>
    <lineage>
        <taxon>Eukaryota</taxon>
        <taxon>Fungi</taxon>
        <taxon>Dikarya</taxon>
        <taxon>Ascomycota</taxon>
        <taxon>Pezizomycotina</taxon>
        <taxon>Dothideomycetes</taxon>
        <taxon>Pleosporomycetidae</taxon>
        <taxon>Pleosporales</taxon>
        <taxon>Massarineae</taxon>
        <taxon>Lentitheciaceae</taxon>
        <taxon>Lentithecium</taxon>
    </lineage>
</organism>